<dbReference type="PANTHER" id="PTHR31302:SF0">
    <property type="entry name" value="TRANSMEMBRANE PROTEIN WITH METALLOPHOSPHOESTERASE DOMAIN"/>
    <property type="match status" value="1"/>
</dbReference>
<dbReference type="PANTHER" id="PTHR31302">
    <property type="entry name" value="TRANSMEMBRANE PROTEIN WITH METALLOPHOSPHOESTERASE DOMAIN-RELATED"/>
    <property type="match status" value="1"/>
</dbReference>
<evidence type="ECO:0000313" key="3">
    <source>
        <dbReference type="Proteomes" id="UP000501568"/>
    </source>
</evidence>
<feature type="domain" description="Calcineurin-like phosphoesterase" evidence="1">
    <location>
        <begin position="46"/>
        <end position="214"/>
    </location>
</feature>
<dbReference type="InterPro" id="IPR029052">
    <property type="entry name" value="Metallo-depent_PP-like"/>
</dbReference>
<gene>
    <name evidence="2" type="ORF">G5C33_00550</name>
</gene>
<sequence length="281" mass="30219">MRRLLALLLLVPLVLAALGYANAVSVPEMRQTRIAMRDWPADAAPIRVALLSDIHVQGPDMPPRRLARIVAQVNAAQPDLVLLAGDFVGDRFLRTKDYTAAEMTAPLANLSAPLGVYAVLGNHDHWHDAETATDTIRAALRDARITLLDNDVVQAGPLLLAGAGDSMTDHADVPRIVRQAMRRPGPILAFAHSPDVVPDLPPRFRTVLAGHTHCGQIVLPALGAIVIPSRYGDRFACGVRREGDRSIVVSSGLGTSIVPIRFGAPPDWWLITLGPADAAKR</sequence>
<reference evidence="2 3" key="1">
    <citation type="submission" date="2020-02" db="EMBL/GenBank/DDBJ databases">
        <authorList>
            <person name="Zheng R.K."/>
            <person name="Sun C.M."/>
        </authorList>
    </citation>
    <scope>NUCLEOTIDE SEQUENCE [LARGE SCALE GENOMIC DNA]</scope>
    <source>
        <strain evidence="3">zrk23</strain>
    </source>
</reference>
<name>A0A6G6Y0J7_9SPHN</name>
<dbReference type="InterPro" id="IPR051158">
    <property type="entry name" value="Metallophosphoesterase_sf"/>
</dbReference>
<keyword evidence="2" id="KW-0378">Hydrolase</keyword>
<proteinExistence type="predicted"/>
<protein>
    <submittedName>
        <fullName evidence="2">Phosphohydrolase</fullName>
    </submittedName>
</protein>
<dbReference type="GO" id="GO:0016787">
    <property type="term" value="F:hydrolase activity"/>
    <property type="evidence" value="ECO:0007669"/>
    <property type="project" value="UniProtKB-KW"/>
</dbReference>
<dbReference type="KEGG" id="spzr:G5C33_00550"/>
<dbReference type="SUPFAM" id="SSF56300">
    <property type="entry name" value="Metallo-dependent phosphatases"/>
    <property type="match status" value="1"/>
</dbReference>
<dbReference type="EMBL" id="CP049109">
    <property type="protein sequence ID" value="QIG78429.1"/>
    <property type="molecule type" value="Genomic_DNA"/>
</dbReference>
<dbReference type="Gene3D" id="3.60.21.10">
    <property type="match status" value="1"/>
</dbReference>
<evidence type="ECO:0000259" key="1">
    <source>
        <dbReference type="Pfam" id="PF00149"/>
    </source>
</evidence>
<dbReference type="Pfam" id="PF00149">
    <property type="entry name" value="Metallophos"/>
    <property type="match status" value="1"/>
</dbReference>
<dbReference type="RefSeq" id="WP_165325427.1">
    <property type="nucleotide sequence ID" value="NZ_CP049109.1"/>
</dbReference>
<keyword evidence="3" id="KW-1185">Reference proteome</keyword>
<accession>A0A6G6Y0J7</accession>
<dbReference type="Proteomes" id="UP000501568">
    <property type="component" value="Chromosome"/>
</dbReference>
<evidence type="ECO:0000313" key="2">
    <source>
        <dbReference type="EMBL" id="QIG78429.1"/>
    </source>
</evidence>
<organism evidence="2 3">
    <name type="scientific">Stakelama tenebrarum</name>
    <dbReference type="NCBI Taxonomy" id="2711215"/>
    <lineage>
        <taxon>Bacteria</taxon>
        <taxon>Pseudomonadati</taxon>
        <taxon>Pseudomonadota</taxon>
        <taxon>Alphaproteobacteria</taxon>
        <taxon>Sphingomonadales</taxon>
        <taxon>Sphingomonadaceae</taxon>
        <taxon>Stakelama</taxon>
    </lineage>
</organism>
<dbReference type="InterPro" id="IPR004843">
    <property type="entry name" value="Calcineurin-like_PHP"/>
</dbReference>
<dbReference type="AlphaFoldDB" id="A0A6G6Y0J7"/>